<name>A0AAV0EN27_9ASTE</name>
<accession>A0AAV0EN27</accession>
<sequence length="121" mass="12983">MPDINRACHVFLQEDDATLPSVRPQGRLDKAARASSSQSRGVRAHTITTTSSQTVDASCDRMTDTVSSCNWIIDTGAASHHVTGDPLCLTNIVRITGCPVGLPDGRVVVAKMESYTYLFCG</sequence>
<feature type="region of interest" description="Disordered" evidence="1">
    <location>
        <begin position="22"/>
        <end position="49"/>
    </location>
</feature>
<comment type="caution">
    <text evidence="2">The sequence shown here is derived from an EMBL/GenBank/DDBJ whole genome shotgun (WGS) entry which is preliminary data.</text>
</comment>
<evidence type="ECO:0000313" key="3">
    <source>
        <dbReference type="Proteomes" id="UP001152523"/>
    </source>
</evidence>
<feature type="compositionally biased region" description="Polar residues" evidence="1">
    <location>
        <begin position="34"/>
        <end position="49"/>
    </location>
</feature>
<reference evidence="2" key="1">
    <citation type="submission" date="2022-07" db="EMBL/GenBank/DDBJ databases">
        <authorList>
            <person name="Macas J."/>
            <person name="Novak P."/>
            <person name="Neumann P."/>
        </authorList>
    </citation>
    <scope>NUCLEOTIDE SEQUENCE</scope>
</reference>
<dbReference type="AlphaFoldDB" id="A0AAV0EN27"/>
<protein>
    <submittedName>
        <fullName evidence="2">Uncharacterized protein</fullName>
    </submittedName>
</protein>
<gene>
    <name evidence="2" type="ORF">CEPIT_LOCUS26575</name>
</gene>
<proteinExistence type="predicted"/>
<feature type="non-terminal residue" evidence="2">
    <location>
        <position position="121"/>
    </location>
</feature>
<keyword evidence="3" id="KW-1185">Reference proteome</keyword>
<evidence type="ECO:0000313" key="2">
    <source>
        <dbReference type="EMBL" id="CAH9125205.1"/>
    </source>
</evidence>
<evidence type="ECO:0000256" key="1">
    <source>
        <dbReference type="SAM" id="MobiDB-lite"/>
    </source>
</evidence>
<dbReference type="Proteomes" id="UP001152523">
    <property type="component" value="Unassembled WGS sequence"/>
</dbReference>
<organism evidence="2 3">
    <name type="scientific">Cuscuta epithymum</name>
    <dbReference type="NCBI Taxonomy" id="186058"/>
    <lineage>
        <taxon>Eukaryota</taxon>
        <taxon>Viridiplantae</taxon>
        <taxon>Streptophyta</taxon>
        <taxon>Embryophyta</taxon>
        <taxon>Tracheophyta</taxon>
        <taxon>Spermatophyta</taxon>
        <taxon>Magnoliopsida</taxon>
        <taxon>eudicotyledons</taxon>
        <taxon>Gunneridae</taxon>
        <taxon>Pentapetalae</taxon>
        <taxon>asterids</taxon>
        <taxon>lamiids</taxon>
        <taxon>Solanales</taxon>
        <taxon>Convolvulaceae</taxon>
        <taxon>Cuscuteae</taxon>
        <taxon>Cuscuta</taxon>
        <taxon>Cuscuta subgen. Cuscuta</taxon>
    </lineage>
</organism>
<dbReference type="EMBL" id="CAMAPF010000935">
    <property type="protein sequence ID" value="CAH9125205.1"/>
    <property type="molecule type" value="Genomic_DNA"/>
</dbReference>